<protein>
    <submittedName>
        <fullName evidence="2">Uncharacterized protein</fullName>
    </submittedName>
</protein>
<reference evidence="2" key="1">
    <citation type="journal article" date="2021" name="Sci. Adv.">
        <title>The American lobster genome reveals insights on longevity, neural, and immune adaptations.</title>
        <authorList>
            <person name="Polinski J.M."/>
            <person name="Zimin A.V."/>
            <person name="Clark K.F."/>
            <person name="Kohn A.B."/>
            <person name="Sadowski N."/>
            <person name="Timp W."/>
            <person name="Ptitsyn A."/>
            <person name="Khanna P."/>
            <person name="Romanova D.Y."/>
            <person name="Williams P."/>
            <person name="Greenwood S.J."/>
            <person name="Moroz L.L."/>
            <person name="Walt D.R."/>
            <person name="Bodnar A.G."/>
        </authorList>
    </citation>
    <scope>NUCLEOTIDE SEQUENCE</scope>
    <source>
        <strain evidence="2">GMGI-L3</strain>
    </source>
</reference>
<dbReference type="EMBL" id="JAHLQT010036987">
    <property type="protein sequence ID" value="KAG7157692.1"/>
    <property type="molecule type" value="Genomic_DNA"/>
</dbReference>
<name>A0A8J5JGD1_HOMAM</name>
<accession>A0A8J5JGD1</accession>
<comment type="caution">
    <text evidence="2">The sequence shown here is derived from an EMBL/GenBank/DDBJ whole genome shotgun (WGS) entry which is preliminary data.</text>
</comment>
<evidence type="ECO:0000313" key="2">
    <source>
        <dbReference type="EMBL" id="KAG7157692.1"/>
    </source>
</evidence>
<feature type="non-terminal residue" evidence="2">
    <location>
        <position position="132"/>
    </location>
</feature>
<sequence length="132" mass="14462">MLQQYFEKFNCTITAENDQVEPGTRGATTNTAPSPPMPRKSRTFHYIYAAVQVSFHQNPTIKRVTYQLESTASDPLSPTPLGWGSEVCSGNYLALGALCFWAYDSDISGLGGPQGCAESWDKESWGQEASSK</sequence>
<evidence type="ECO:0000256" key="1">
    <source>
        <dbReference type="SAM" id="MobiDB-lite"/>
    </source>
</evidence>
<proteinExistence type="predicted"/>
<organism evidence="2 3">
    <name type="scientific">Homarus americanus</name>
    <name type="common">American lobster</name>
    <dbReference type="NCBI Taxonomy" id="6706"/>
    <lineage>
        <taxon>Eukaryota</taxon>
        <taxon>Metazoa</taxon>
        <taxon>Ecdysozoa</taxon>
        <taxon>Arthropoda</taxon>
        <taxon>Crustacea</taxon>
        <taxon>Multicrustacea</taxon>
        <taxon>Malacostraca</taxon>
        <taxon>Eumalacostraca</taxon>
        <taxon>Eucarida</taxon>
        <taxon>Decapoda</taxon>
        <taxon>Pleocyemata</taxon>
        <taxon>Astacidea</taxon>
        <taxon>Nephropoidea</taxon>
        <taxon>Nephropidae</taxon>
        <taxon>Homarus</taxon>
    </lineage>
</organism>
<dbReference type="Proteomes" id="UP000747542">
    <property type="component" value="Unassembled WGS sequence"/>
</dbReference>
<keyword evidence="3" id="KW-1185">Reference proteome</keyword>
<evidence type="ECO:0000313" key="3">
    <source>
        <dbReference type="Proteomes" id="UP000747542"/>
    </source>
</evidence>
<dbReference type="AlphaFoldDB" id="A0A8J5JGD1"/>
<feature type="region of interest" description="Disordered" evidence="1">
    <location>
        <begin position="17"/>
        <end position="39"/>
    </location>
</feature>
<gene>
    <name evidence="2" type="ORF">Hamer_G018754</name>
</gene>